<dbReference type="AlphaFoldDB" id="A0A9W8MSE3"/>
<comment type="caution">
    <text evidence="2">The sequence shown here is derived from an EMBL/GenBank/DDBJ whole genome shotgun (WGS) entry which is preliminary data.</text>
</comment>
<organism evidence="2 3">
    <name type="scientific">Agrocybe chaxingu</name>
    <dbReference type="NCBI Taxonomy" id="84603"/>
    <lineage>
        <taxon>Eukaryota</taxon>
        <taxon>Fungi</taxon>
        <taxon>Dikarya</taxon>
        <taxon>Basidiomycota</taxon>
        <taxon>Agaricomycotina</taxon>
        <taxon>Agaricomycetes</taxon>
        <taxon>Agaricomycetidae</taxon>
        <taxon>Agaricales</taxon>
        <taxon>Agaricineae</taxon>
        <taxon>Strophariaceae</taxon>
        <taxon>Agrocybe</taxon>
    </lineage>
</organism>
<feature type="chain" id="PRO_5040724267" evidence="1">
    <location>
        <begin position="20"/>
        <end position="91"/>
    </location>
</feature>
<keyword evidence="1" id="KW-0732">Signal</keyword>
<evidence type="ECO:0000256" key="1">
    <source>
        <dbReference type="SAM" id="SignalP"/>
    </source>
</evidence>
<keyword evidence="3" id="KW-1185">Reference proteome</keyword>
<reference evidence="2" key="1">
    <citation type="submission" date="2022-07" db="EMBL/GenBank/DDBJ databases">
        <title>Genome Sequence of Agrocybe chaxingu.</title>
        <authorList>
            <person name="Buettner E."/>
        </authorList>
    </citation>
    <scope>NUCLEOTIDE SEQUENCE</scope>
    <source>
        <strain evidence="2">MP-N11</strain>
    </source>
</reference>
<evidence type="ECO:0000313" key="3">
    <source>
        <dbReference type="Proteomes" id="UP001148786"/>
    </source>
</evidence>
<dbReference type="EMBL" id="JANKHO010000737">
    <property type="protein sequence ID" value="KAJ3506695.1"/>
    <property type="molecule type" value="Genomic_DNA"/>
</dbReference>
<gene>
    <name evidence="2" type="ORF">NLJ89_g6729</name>
</gene>
<sequence>MVSFTRILTIASLAVAAMAAPAPEPEALDAVELVERATCNTAYGGAGTTYTCRKVSWVITSYVCYVGSGPTYCCSGNLVSTSDGPMVGGCF</sequence>
<name>A0A9W8MSE3_9AGAR</name>
<dbReference type="Proteomes" id="UP001148786">
    <property type="component" value="Unassembled WGS sequence"/>
</dbReference>
<dbReference type="OrthoDB" id="3012024at2759"/>
<protein>
    <submittedName>
        <fullName evidence="2">Uncharacterized protein</fullName>
    </submittedName>
</protein>
<feature type="signal peptide" evidence="1">
    <location>
        <begin position="1"/>
        <end position="19"/>
    </location>
</feature>
<accession>A0A9W8MSE3</accession>
<proteinExistence type="predicted"/>
<evidence type="ECO:0000313" key="2">
    <source>
        <dbReference type="EMBL" id="KAJ3506695.1"/>
    </source>
</evidence>